<keyword evidence="3" id="KW-0560">Oxidoreductase</keyword>
<dbReference type="Pfam" id="PF01494">
    <property type="entry name" value="FAD_binding_3"/>
    <property type="match status" value="1"/>
</dbReference>
<proteinExistence type="predicted"/>
<dbReference type="EMBL" id="PTQR01000114">
    <property type="protein sequence ID" value="TKX19502.1"/>
    <property type="molecule type" value="Genomic_DNA"/>
</dbReference>
<evidence type="ECO:0000313" key="6">
    <source>
        <dbReference type="Proteomes" id="UP000308133"/>
    </source>
</evidence>
<dbReference type="GO" id="GO:0071949">
    <property type="term" value="F:FAD binding"/>
    <property type="evidence" value="ECO:0007669"/>
    <property type="project" value="InterPro"/>
</dbReference>
<dbReference type="Gene3D" id="3.50.50.60">
    <property type="entry name" value="FAD/NAD(P)-binding domain"/>
    <property type="match status" value="1"/>
</dbReference>
<name>A0A4V6DW94_9PEZI</name>
<dbReference type="GO" id="GO:0016491">
    <property type="term" value="F:oxidoreductase activity"/>
    <property type="evidence" value="ECO:0007669"/>
    <property type="project" value="UniProtKB-KW"/>
</dbReference>
<keyword evidence="2" id="KW-0274">FAD</keyword>
<evidence type="ECO:0000256" key="3">
    <source>
        <dbReference type="ARBA" id="ARBA00023002"/>
    </source>
</evidence>
<protein>
    <submittedName>
        <fullName evidence="5">FAD-binding domain-containing protein 49</fullName>
    </submittedName>
</protein>
<dbReference type="AlphaFoldDB" id="A0A4V6DW94"/>
<comment type="caution">
    <text evidence="5">The sequence shown here is derived from an EMBL/GenBank/DDBJ whole genome shotgun (WGS) entry which is preliminary data.</text>
</comment>
<gene>
    <name evidence="5" type="ORF">C1H76_8351</name>
</gene>
<dbReference type="PANTHER" id="PTHR46865:SF2">
    <property type="entry name" value="MONOOXYGENASE"/>
    <property type="match status" value="1"/>
</dbReference>
<sequence>MPPQKILIIGTGIAGPVLATFLFLSPLPASSLPHITLLERSSSPRPHGQNIDIRGTGMTIIRKLGLEGTIRASTTGEEGVQFVNEQNRILAQFEADKTGKVQTGTSDVEILRGKLAEILLARCMEVSQRVMREGGKGVECIFGDVVEELEQDGDGVKVKFRESGEERRFDLVVGADGLQSRTRRMVFGQEGESTRLHRLGAYGGFFSMPRGETDGIWRRWFITHGRKGVMVRPHTEKDKATVFMMALTLKDGRFEEVAVKGNKGAKEQKELLEEYFRGAGWECDRIIKEMNASDDFYYDMIAQVKMDSWSKGRVVLLGDAGYCGSPLSGMGTTLGLNGAYNLAGALLQHPDDYTAAFAQYEERMRPLVDRAQKLAPGMPWLIHPETTWGIFILRSVVAAMYWSNIQKLVASFAGPPANAVPVGDYGFKELPESRL</sequence>
<evidence type="ECO:0000313" key="5">
    <source>
        <dbReference type="EMBL" id="TKX19502.1"/>
    </source>
</evidence>
<dbReference type="Gene3D" id="3.30.9.10">
    <property type="entry name" value="D-Amino Acid Oxidase, subunit A, domain 2"/>
    <property type="match status" value="1"/>
</dbReference>
<dbReference type="PANTHER" id="PTHR46865">
    <property type="entry name" value="OXIDOREDUCTASE-RELATED"/>
    <property type="match status" value="1"/>
</dbReference>
<evidence type="ECO:0000256" key="2">
    <source>
        <dbReference type="ARBA" id="ARBA00022827"/>
    </source>
</evidence>
<dbReference type="SUPFAM" id="SSF51905">
    <property type="entry name" value="FAD/NAD(P)-binding domain"/>
    <property type="match status" value="1"/>
</dbReference>
<dbReference type="InterPro" id="IPR051704">
    <property type="entry name" value="FAD_aromatic-hydroxylase"/>
</dbReference>
<organism evidence="5 6">
    <name type="scientific">Elsinoe australis</name>
    <dbReference type="NCBI Taxonomy" id="40998"/>
    <lineage>
        <taxon>Eukaryota</taxon>
        <taxon>Fungi</taxon>
        <taxon>Dikarya</taxon>
        <taxon>Ascomycota</taxon>
        <taxon>Pezizomycotina</taxon>
        <taxon>Dothideomycetes</taxon>
        <taxon>Dothideomycetidae</taxon>
        <taxon>Myriangiales</taxon>
        <taxon>Elsinoaceae</taxon>
        <taxon>Elsinoe</taxon>
    </lineage>
</organism>
<accession>A0A4V6DW94</accession>
<dbReference type="InterPro" id="IPR036188">
    <property type="entry name" value="FAD/NAD-bd_sf"/>
</dbReference>
<keyword evidence="1" id="KW-0285">Flavoprotein</keyword>
<evidence type="ECO:0000256" key="1">
    <source>
        <dbReference type="ARBA" id="ARBA00022630"/>
    </source>
</evidence>
<dbReference type="PRINTS" id="PR00420">
    <property type="entry name" value="RNGMNOXGNASE"/>
</dbReference>
<evidence type="ECO:0000259" key="4">
    <source>
        <dbReference type="Pfam" id="PF01494"/>
    </source>
</evidence>
<reference evidence="5 6" key="1">
    <citation type="submission" date="2018-02" db="EMBL/GenBank/DDBJ databases">
        <title>Draft genome sequences of Elsinoe sp., causing black scab on jojoba.</title>
        <authorList>
            <person name="Stodart B."/>
            <person name="Jeffress S."/>
            <person name="Ash G."/>
            <person name="Arun Chinnappa K."/>
        </authorList>
    </citation>
    <scope>NUCLEOTIDE SEQUENCE [LARGE SCALE GENOMIC DNA]</scope>
    <source>
        <strain evidence="5 6">Hillstone_2</strain>
    </source>
</reference>
<feature type="domain" description="FAD-binding" evidence="4">
    <location>
        <begin position="5"/>
        <end position="367"/>
    </location>
</feature>
<dbReference type="InterPro" id="IPR002938">
    <property type="entry name" value="FAD-bd"/>
</dbReference>
<dbReference type="Proteomes" id="UP000308133">
    <property type="component" value="Unassembled WGS sequence"/>
</dbReference>